<sequence length="579" mass="61938">MAPAAKQRRGWPPPVIALLSSHGVVSTPTDHTHRDDFVSVDLRPTPTTPTPSRRVPPQYSPDPNGIWRRIDSYTLVGSTICDTCATPPTSLQETDAAFQSSIPSGWIHTPVANSKRTSITIGLAVSLATLIFLTIIRCHFSMRAANRRRRDIEKQWSEKRARVGELDLNASTETLAPKLAPGTTKSRKWMAKATARWRENARYLARQRRGPRTTATRKNGSVNSLPIVDSKETDVDEPPIPSSSRAASPTPSAADTLDVPDSSEPGTEPPLPEVPEPVASTSTPPEPPAYPKPAPAVDMADILSFEPSSPEAFFPAYTPRPAADEVSSSDEFNPSGSSTRDTAHVATDDKALLAQLAERASAPEMRVSKPGTTAVVPREDDLEYEFEGFEWTPAAPGPSDAHVSPLLPSPPLPVNAGATSSGAVLEKMQLERAYAARDLTTAGPSEPLTPAALGQAQASAPPLEAGDIPALVASAPAFVDDDENDQREEPEWMEAGPSYSRVPPSASPPVEREDEEEGGLEYVDEVEAEHRARAQAPRPPPENYGEADEGGGHGRTPRTFTTTNAEPQDDEDTGGLGVG</sequence>
<evidence type="ECO:0000313" key="3">
    <source>
        <dbReference type="EMBL" id="GAT58639.1"/>
    </source>
</evidence>
<keyword evidence="2" id="KW-0472">Membrane</keyword>
<feature type="region of interest" description="Disordered" evidence="1">
    <location>
        <begin position="25"/>
        <end position="61"/>
    </location>
</feature>
<feature type="region of interest" description="Disordered" evidence="1">
    <location>
        <begin position="436"/>
        <end position="579"/>
    </location>
</feature>
<organism evidence="3 4">
    <name type="scientific">Mycena chlorophos</name>
    <name type="common">Agaric fungus</name>
    <name type="synonym">Agaricus chlorophos</name>
    <dbReference type="NCBI Taxonomy" id="658473"/>
    <lineage>
        <taxon>Eukaryota</taxon>
        <taxon>Fungi</taxon>
        <taxon>Dikarya</taxon>
        <taxon>Basidiomycota</taxon>
        <taxon>Agaricomycotina</taxon>
        <taxon>Agaricomycetes</taxon>
        <taxon>Agaricomycetidae</taxon>
        <taxon>Agaricales</taxon>
        <taxon>Marasmiineae</taxon>
        <taxon>Mycenaceae</taxon>
        <taxon>Mycena</taxon>
    </lineage>
</organism>
<proteinExistence type="predicted"/>
<gene>
    <name evidence="3" type="ORF">MCHLO_15047</name>
</gene>
<feature type="compositionally biased region" description="Acidic residues" evidence="1">
    <location>
        <begin position="512"/>
        <end position="527"/>
    </location>
</feature>
<reference evidence="3" key="1">
    <citation type="submission" date="2014-09" db="EMBL/GenBank/DDBJ databases">
        <title>Genome sequence of the luminous mushroom Mycena chlorophos for searching fungal bioluminescence genes.</title>
        <authorList>
            <person name="Tanaka Y."/>
            <person name="Kasuga D."/>
            <person name="Oba Y."/>
            <person name="Hase S."/>
            <person name="Sato K."/>
            <person name="Oba Y."/>
            <person name="Sakakibara Y."/>
        </authorList>
    </citation>
    <scope>NUCLEOTIDE SEQUENCE</scope>
</reference>
<accession>A0ABQ0M5R6</accession>
<feature type="compositionally biased region" description="Polar residues" evidence="1">
    <location>
        <begin position="213"/>
        <end position="224"/>
    </location>
</feature>
<keyword evidence="2" id="KW-1133">Transmembrane helix</keyword>
<name>A0ABQ0M5R6_MYCCL</name>
<evidence type="ECO:0008006" key="5">
    <source>
        <dbReference type="Google" id="ProtNLM"/>
    </source>
</evidence>
<feature type="compositionally biased region" description="Pro residues" evidence="1">
    <location>
        <begin position="284"/>
        <end position="294"/>
    </location>
</feature>
<feature type="compositionally biased region" description="Acidic residues" evidence="1">
    <location>
        <begin position="479"/>
        <end position="492"/>
    </location>
</feature>
<evidence type="ECO:0000256" key="1">
    <source>
        <dbReference type="SAM" id="MobiDB-lite"/>
    </source>
</evidence>
<dbReference type="Proteomes" id="UP000815677">
    <property type="component" value="Unassembled WGS sequence"/>
</dbReference>
<feature type="region of interest" description="Disordered" evidence="1">
    <location>
        <begin position="309"/>
        <end position="345"/>
    </location>
</feature>
<keyword evidence="2" id="KW-0812">Transmembrane</keyword>
<feature type="transmembrane region" description="Helical" evidence="2">
    <location>
        <begin position="119"/>
        <end position="140"/>
    </location>
</feature>
<keyword evidence="4" id="KW-1185">Reference proteome</keyword>
<feature type="compositionally biased region" description="Low complexity" evidence="1">
    <location>
        <begin position="242"/>
        <end position="254"/>
    </location>
</feature>
<evidence type="ECO:0000256" key="2">
    <source>
        <dbReference type="SAM" id="Phobius"/>
    </source>
</evidence>
<feature type="compositionally biased region" description="Polar residues" evidence="1">
    <location>
        <begin position="329"/>
        <end position="340"/>
    </location>
</feature>
<protein>
    <recommendedName>
        <fullName evidence="5">Proteophosphoglycan ppg4</fullName>
    </recommendedName>
</protein>
<dbReference type="EMBL" id="DF849757">
    <property type="protein sequence ID" value="GAT58639.1"/>
    <property type="molecule type" value="Genomic_DNA"/>
</dbReference>
<evidence type="ECO:0000313" key="4">
    <source>
        <dbReference type="Proteomes" id="UP000815677"/>
    </source>
</evidence>
<feature type="region of interest" description="Disordered" evidence="1">
    <location>
        <begin position="202"/>
        <end position="295"/>
    </location>
</feature>